<sequence length="226" mass="25969">MIWHVGQGGTIIDLACGTGRLTIPLAEKGFSLLGVDLHRGMLQQAQEKAAAKSLLIDWVQEDCTKLQLGTKSKLIYSVGNSFQHFLTNEAQDGFFHSVRNNLETGGILIFGTRFPSKEELIQPSTEEFWRSYIDEDTNQKVDLYTISSYDAITQVQHYITTRKYQNEIGEIIQEHKTTISLRYTYPQEMERMLSNHGFEIVNLYQDWNGTPLTQDSYEMIYLVRKS</sequence>
<reference evidence="4 5" key="1">
    <citation type="submission" date="2021-10" db="EMBL/GenBank/DDBJ databases">
        <authorList>
            <person name="Criscuolo A."/>
        </authorList>
    </citation>
    <scope>NUCLEOTIDE SEQUENCE [LARGE SCALE GENOMIC DNA]</scope>
    <source>
        <strain evidence="5">CIP 111883</strain>
    </source>
</reference>
<dbReference type="EC" id="2.1.1.163" evidence="4"/>
<dbReference type="Gene3D" id="3.40.50.150">
    <property type="entry name" value="Vaccinia Virus protein VP39"/>
    <property type="match status" value="1"/>
</dbReference>
<dbReference type="GO" id="GO:0043770">
    <property type="term" value="F:demethylmenaquinone methyltransferase activity"/>
    <property type="evidence" value="ECO:0007669"/>
    <property type="project" value="UniProtKB-EC"/>
</dbReference>
<evidence type="ECO:0000313" key="4">
    <source>
        <dbReference type="EMBL" id="CAG9621115.1"/>
    </source>
</evidence>
<gene>
    <name evidence="4" type="primary">COQ5_2</name>
    <name evidence="4" type="ORF">BACCIP111883_01887</name>
</gene>
<evidence type="ECO:0000313" key="5">
    <source>
        <dbReference type="Proteomes" id="UP000789833"/>
    </source>
</evidence>
<dbReference type="PANTHER" id="PTHR43861:SF1">
    <property type="entry name" value="TRANS-ACONITATE 2-METHYLTRANSFERASE"/>
    <property type="match status" value="1"/>
</dbReference>
<dbReference type="Proteomes" id="UP000789833">
    <property type="component" value="Unassembled WGS sequence"/>
</dbReference>
<keyword evidence="5" id="KW-1185">Reference proteome</keyword>
<evidence type="ECO:0000256" key="1">
    <source>
        <dbReference type="ARBA" id="ARBA00022603"/>
    </source>
</evidence>
<dbReference type="SUPFAM" id="SSF53335">
    <property type="entry name" value="S-adenosyl-L-methionine-dependent methyltransferases"/>
    <property type="match status" value="1"/>
</dbReference>
<feature type="domain" description="Methyltransferase" evidence="3">
    <location>
        <begin position="11"/>
        <end position="106"/>
    </location>
</feature>
<dbReference type="InterPro" id="IPR029063">
    <property type="entry name" value="SAM-dependent_MTases_sf"/>
</dbReference>
<dbReference type="PANTHER" id="PTHR43861">
    <property type="entry name" value="TRANS-ACONITATE 2-METHYLTRANSFERASE-RELATED"/>
    <property type="match status" value="1"/>
</dbReference>
<evidence type="ECO:0000259" key="3">
    <source>
        <dbReference type="Pfam" id="PF13649"/>
    </source>
</evidence>
<dbReference type="CDD" id="cd02440">
    <property type="entry name" value="AdoMet_MTases"/>
    <property type="match status" value="1"/>
</dbReference>
<proteinExistence type="predicted"/>
<protein>
    <submittedName>
        <fullName evidence="4">2-methoxy-6-polyprenyl-1,4-benzoquinol methylase, mitochondrial</fullName>
        <ecNumber evidence="4">2.1.1.163</ecNumber>
    </submittedName>
</protein>
<dbReference type="Gene3D" id="2.20.25.110">
    <property type="entry name" value="S-adenosyl-L-methionine-dependent methyltransferases"/>
    <property type="match status" value="1"/>
</dbReference>
<keyword evidence="2 4" id="KW-0808">Transferase</keyword>
<name>A0ABM8YMK0_9BACI</name>
<keyword evidence="1 4" id="KW-0489">Methyltransferase</keyword>
<dbReference type="EMBL" id="CAKJTJ010000008">
    <property type="protein sequence ID" value="CAG9621115.1"/>
    <property type="molecule type" value="Genomic_DNA"/>
</dbReference>
<dbReference type="Pfam" id="PF13649">
    <property type="entry name" value="Methyltransf_25"/>
    <property type="match status" value="1"/>
</dbReference>
<accession>A0ABM8YMK0</accession>
<organism evidence="4 5">
    <name type="scientific">Sutcliffiella rhizosphaerae</name>
    <dbReference type="NCBI Taxonomy" id="2880967"/>
    <lineage>
        <taxon>Bacteria</taxon>
        <taxon>Bacillati</taxon>
        <taxon>Bacillota</taxon>
        <taxon>Bacilli</taxon>
        <taxon>Bacillales</taxon>
        <taxon>Bacillaceae</taxon>
        <taxon>Sutcliffiella</taxon>
    </lineage>
</organism>
<dbReference type="GO" id="GO:0032259">
    <property type="term" value="P:methylation"/>
    <property type="evidence" value="ECO:0007669"/>
    <property type="project" value="UniProtKB-KW"/>
</dbReference>
<comment type="caution">
    <text evidence="4">The sequence shown here is derived from an EMBL/GenBank/DDBJ whole genome shotgun (WGS) entry which is preliminary data.</text>
</comment>
<dbReference type="InterPro" id="IPR041698">
    <property type="entry name" value="Methyltransf_25"/>
</dbReference>
<evidence type="ECO:0000256" key="2">
    <source>
        <dbReference type="ARBA" id="ARBA00022679"/>
    </source>
</evidence>